<name>A0A1B1YBP0_THEST</name>
<dbReference type="Pfam" id="PF00005">
    <property type="entry name" value="ABC_tran"/>
    <property type="match status" value="1"/>
</dbReference>
<dbReference type="OrthoDB" id="9804819at2"/>
<dbReference type="SUPFAM" id="SSF52540">
    <property type="entry name" value="P-loop containing nucleoside triphosphate hydrolases"/>
    <property type="match status" value="1"/>
</dbReference>
<dbReference type="EMBL" id="CP014672">
    <property type="protein sequence ID" value="ANW98207.1"/>
    <property type="molecule type" value="Genomic_DNA"/>
</dbReference>
<evidence type="ECO:0000313" key="6">
    <source>
        <dbReference type="Proteomes" id="UP000092971"/>
    </source>
</evidence>
<protein>
    <submittedName>
        <fullName evidence="5">ABC transporter</fullName>
    </submittedName>
</protein>
<dbReference type="RefSeq" id="WP_015358498.1">
    <property type="nucleotide sequence ID" value="NZ_CP014672.1"/>
</dbReference>
<accession>A0A1B1YBP0</accession>
<evidence type="ECO:0000256" key="3">
    <source>
        <dbReference type="ARBA" id="ARBA00022840"/>
    </source>
</evidence>
<dbReference type="PROSITE" id="PS50893">
    <property type="entry name" value="ABC_TRANSPORTER_2"/>
    <property type="match status" value="1"/>
</dbReference>
<dbReference type="PANTHER" id="PTHR42939">
    <property type="entry name" value="ABC TRANSPORTER ATP-BINDING PROTEIN ALBC-RELATED"/>
    <property type="match status" value="1"/>
</dbReference>
<keyword evidence="1" id="KW-0813">Transport</keyword>
<evidence type="ECO:0000259" key="4">
    <source>
        <dbReference type="PROSITE" id="PS50893"/>
    </source>
</evidence>
<sequence>MTEALKLVNVSKHYRDFSLNRINISLPSGCIMGFIGENGAGKTTTIKLILDLIKKDEGKIFVLGKDNQIGLKSLKENIGVVMEDCFFPENLTAANINRILYGIYETWDERKFYSYLKQFSIPANKSIKEYSKGMKMKLSIAAALSHESKLLILDEPTNGLDPVVRDEVLDVFLDFIQDESHSVFISSHIISDLEKICDYITFIHKGSIVFSESKDELLEKYGILKCSEQDFQNIDSDAVVGYRKNSFGVEALVLKDGVGKNFVMDRPSIEDIMLYYTNRSKEKKPLEV</sequence>
<proteinExistence type="predicted"/>
<dbReference type="InterPro" id="IPR051782">
    <property type="entry name" value="ABC_Transporter_VariousFunc"/>
</dbReference>
<dbReference type="Proteomes" id="UP000092971">
    <property type="component" value="Chromosome"/>
</dbReference>
<dbReference type="InterPro" id="IPR017871">
    <property type="entry name" value="ABC_transporter-like_CS"/>
</dbReference>
<dbReference type="GO" id="GO:0016887">
    <property type="term" value="F:ATP hydrolysis activity"/>
    <property type="evidence" value="ECO:0007669"/>
    <property type="project" value="InterPro"/>
</dbReference>
<gene>
    <name evidence="5" type="ORF">CSTERTH_03725</name>
</gene>
<reference evidence="5 6" key="1">
    <citation type="submission" date="2016-02" db="EMBL/GenBank/DDBJ databases">
        <title>Comparison of Clostridium stercorarium subspecies using comparative genomics and transcriptomics.</title>
        <authorList>
            <person name="Schellenberg J."/>
            <person name="Thallinger G."/>
            <person name="Levin D.B."/>
            <person name="Zhang X."/>
            <person name="Alvare G."/>
            <person name="Fristensky B."/>
            <person name="Sparling R."/>
        </authorList>
    </citation>
    <scope>NUCLEOTIDE SEQUENCE [LARGE SCALE GENOMIC DNA]</scope>
    <source>
        <strain evidence="5 6">DSM 2910</strain>
    </source>
</reference>
<dbReference type="SMART" id="SM00382">
    <property type="entry name" value="AAA"/>
    <property type="match status" value="1"/>
</dbReference>
<dbReference type="Gene3D" id="3.40.50.300">
    <property type="entry name" value="P-loop containing nucleotide triphosphate hydrolases"/>
    <property type="match status" value="1"/>
</dbReference>
<evidence type="ECO:0000256" key="1">
    <source>
        <dbReference type="ARBA" id="ARBA00022448"/>
    </source>
</evidence>
<dbReference type="PANTHER" id="PTHR42939:SF3">
    <property type="entry name" value="ABC TRANSPORTER ATP-BINDING COMPONENT"/>
    <property type="match status" value="1"/>
</dbReference>
<dbReference type="GO" id="GO:0005524">
    <property type="term" value="F:ATP binding"/>
    <property type="evidence" value="ECO:0007669"/>
    <property type="project" value="UniProtKB-KW"/>
</dbReference>
<keyword evidence="3" id="KW-0067">ATP-binding</keyword>
<dbReference type="PROSITE" id="PS00211">
    <property type="entry name" value="ABC_TRANSPORTER_1"/>
    <property type="match status" value="1"/>
</dbReference>
<dbReference type="InterPro" id="IPR003439">
    <property type="entry name" value="ABC_transporter-like_ATP-bd"/>
</dbReference>
<feature type="domain" description="ABC transporter" evidence="4">
    <location>
        <begin position="5"/>
        <end position="230"/>
    </location>
</feature>
<evidence type="ECO:0000313" key="5">
    <source>
        <dbReference type="EMBL" id="ANW98207.1"/>
    </source>
</evidence>
<dbReference type="InterPro" id="IPR003593">
    <property type="entry name" value="AAA+_ATPase"/>
</dbReference>
<evidence type="ECO:0000256" key="2">
    <source>
        <dbReference type="ARBA" id="ARBA00022741"/>
    </source>
</evidence>
<keyword evidence="2" id="KW-0547">Nucleotide-binding</keyword>
<dbReference type="InterPro" id="IPR027417">
    <property type="entry name" value="P-loop_NTPase"/>
</dbReference>
<dbReference type="AlphaFoldDB" id="A0A1B1YBP0"/>
<organism evidence="5 6">
    <name type="scientific">Thermoclostridium stercorarium subsp. thermolacticum DSM 2910</name>
    <dbReference type="NCBI Taxonomy" id="1121336"/>
    <lineage>
        <taxon>Bacteria</taxon>
        <taxon>Bacillati</taxon>
        <taxon>Bacillota</taxon>
        <taxon>Clostridia</taxon>
        <taxon>Eubacteriales</taxon>
        <taxon>Oscillospiraceae</taxon>
        <taxon>Thermoclostridium</taxon>
    </lineage>
</organism>
<dbReference type="CDD" id="cd03230">
    <property type="entry name" value="ABC_DR_subfamily_A"/>
    <property type="match status" value="1"/>
</dbReference>